<dbReference type="PANTHER" id="PTHR37516">
    <property type="entry name" value="SCA1 COMPLEX SCAFFOLD PROTEIN SCAA"/>
    <property type="match status" value="1"/>
</dbReference>
<dbReference type="Proteomes" id="UP000007797">
    <property type="component" value="Unassembled WGS sequence"/>
</dbReference>
<dbReference type="AlphaFoldDB" id="F4PGA9"/>
<proteinExistence type="predicted"/>
<protein>
    <submittedName>
        <fullName evidence="2">Uncharacterized protein</fullName>
    </submittedName>
</protein>
<feature type="compositionally biased region" description="Polar residues" evidence="1">
    <location>
        <begin position="178"/>
        <end position="189"/>
    </location>
</feature>
<sequence>MSYSEKTGTQRRTGGANTRAKSSLFQVQFEGGKQLKTAQQKSYSIPNRAIEDLANKLKDPKATTGEPIFMSPDGTFYDINYLPVFKHKVPDRATLNNYASVNFDEDEEESLQEQLFHLYNTIPQIDEFDNFFDYEQAFLAWKFAVETIFQDIRLPYAGGRAYYRPRVSDYQRGRDNSTFDYRPSVSSFSHEGDSDEKSDPLNSSEIMDDEVGGLADSSEPFDVSMLRQDLIDSEPWDSHLYPVEPQPADYNTYEEYEEALTRWASVSAQLPFLPPHASQLKDLIPIQAISRGDNDSFISIVSSESKAEQLAKQTACIRSGIHEVLFFDNDVGVNYTQVMTSLAANNPTVLPDDVASSTTSSPSPSLLSVHFSKDAIFSSASQPIKQNIRGIVNNLLQKRQQNLTTHKSYVLPLLPRIHGTLSPSMPSLTKPNNSLKNTHLRRTDLTPEQLKGCLDCPAKVGGQNVNFKIPIHDIIFDFNRLKTDPSYAPVIINQFRTLNTADRHNPHFSWYNPLVTSSTHQKHRDDIDQIITSQHRITKDSLDYSNISEILYGNMYLDKFSDLLDTSFSEDFDGGKSYATVITKCIKPENIDELLSLVQCSKSPMFHAKMSFLVMNLFSGNQGSPIIERLIQNKDVKNLSLLTYSFDYLSDLPIDLYPWSDETYTLVKQVLGDSMENLIKLTFCYYYLTVIARVLDIHVHLYYSKSVVNNSKVSLAHSMATLLQQNTPDILDKLFTGIKHRSSTVSSFCLFVLLQFMHNQEGMAIHNCLRADSSFLFERVKGVCDSKMKHVQFAARRLFSVLAKAPWIDFIYKEYTKDPESAVRDFLGDDDKKPSNLLLEMTMDFFNVALDRTMEVVNASNPISNTTINTTPPLTPVGSPPPAPGGTLTPTITIGIKNKFLFVLDEPQERVVPDEYCHADARQAGHHPLQARHDQCHARRQDIAKEVGQLPLVAVANRRA</sequence>
<evidence type="ECO:0000313" key="3">
    <source>
        <dbReference type="Proteomes" id="UP000007797"/>
    </source>
</evidence>
<dbReference type="OrthoDB" id="17150at2759"/>
<accession>F4PGA9</accession>
<dbReference type="GO" id="GO:1904515">
    <property type="term" value="P:positive regulation of TORC2 signaling"/>
    <property type="evidence" value="ECO:0007669"/>
    <property type="project" value="TreeGrafter"/>
</dbReference>
<keyword evidence="3" id="KW-1185">Reference proteome</keyword>
<feature type="compositionally biased region" description="Basic and acidic residues" evidence="1">
    <location>
        <begin position="190"/>
        <end position="199"/>
    </location>
</feature>
<dbReference type="GO" id="GO:0046579">
    <property type="term" value="P:positive regulation of Ras protein signal transduction"/>
    <property type="evidence" value="ECO:0007669"/>
    <property type="project" value="TreeGrafter"/>
</dbReference>
<dbReference type="InterPro" id="IPR037474">
    <property type="entry name" value="ScaA"/>
</dbReference>
<dbReference type="GeneID" id="14876901"/>
<dbReference type="EMBL" id="GL883006">
    <property type="protein sequence ID" value="EGG24743.1"/>
    <property type="molecule type" value="Genomic_DNA"/>
</dbReference>
<reference evidence="3" key="1">
    <citation type="journal article" date="2011" name="Genome Res.">
        <title>Phylogeny-wide analysis of social amoeba genomes highlights ancient origins for complex intercellular communication.</title>
        <authorList>
            <person name="Heidel A.J."/>
            <person name="Lawal H.M."/>
            <person name="Felder M."/>
            <person name="Schilde C."/>
            <person name="Helps N.R."/>
            <person name="Tunggal B."/>
            <person name="Rivero F."/>
            <person name="John U."/>
            <person name="Schleicher M."/>
            <person name="Eichinger L."/>
            <person name="Platzer M."/>
            <person name="Noegel A.A."/>
            <person name="Schaap P."/>
            <person name="Gloeckner G."/>
        </authorList>
    </citation>
    <scope>NUCLEOTIDE SEQUENCE [LARGE SCALE GENOMIC DNA]</scope>
    <source>
        <strain evidence="3">SH3</strain>
    </source>
</reference>
<name>F4PGA9_CACFS</name>
<feature type="region of interest" description="Disordered" evidence="1">
    <location>
        <begin position="174"/>
        <end position="213"/>
    </location>
</feature>
<dbReference type="KEGG" id="dfa:DFA_02987"/>
<dbReference type="PANTHER" id="PTHR37516:SF2">
    <property type="match status" value="1"/>
</dbReference>
<organism evidence="2 3">
    <name type="scientific">Cavenderia fasciculata</name>
    <name type="common">Slime mold</name>
    <name type="synonym">Dictyostelium fasciculatum</name>
    <dbReference type="NCBI Taxonomy" id="261658"/>
    <lineage>
        <taxon>Eukaryota</taxon>
        <taxon>Amoebozoa</taxon>
        <taxon>Evosea</taxon>
        <taxon>Eumycetozoa</taxon>
        <taxon>Dictyostelia</taxon>
        <taxon>Acytosteliales</taxon>
        <taxon>Cavenderiaceae</taxon>
        <taxon>Cavenderia</taxon>
    </lineage>
</organism>
<dbReference type="RefSeq" id="XP_004362594.1">
    <property type="nucleotide sequence ID" value="XM_004362537.1"/>
</dbReference>
<dbReference type="GO" id="GO:0005829">
    <property type="term" value="C:cytosol"/>
    <property type="evidence" value="ECO:0007669"/>
    <property type="project" value="TreeGrafter"/>
</dbReference>
<dbReference type="OMA" id="NFFDYEQ"/>
<gene>
    <name evidence="2" type="ORF">DFA_02987</name>
</gene>
<dbReference type="GO" id="GO:0005886">
    <property type="term" value="C:plasma membrane"/>
    <property type="evidence" value="ECO:0007669"/>
    <property type="project" value="TreeGrafter"/>
</dbReference>
<evidence type="ECO:0000256" key="1">
    <source>
        <dbReference type="SAM" id="MobiDB-lite"/>
    </source>
</evidence>
<evidence type="ECO:0000313" key="2">
    <source>
        <dbReference type="EMBL" id="EGG24743.1"/>
    </source>
</evidence>
<feature type="region of interest" description="Disordered" evidence="1">
    <location>
        <begin position="1"/>
        <end position="23"/>
    </location>
</feature>